<dbReference type="SUPFAM" id="SSF51735">
    <property type="entry name" value="NAD(P)-binding Rossmann-fold domains"/>
    <property type="match status" value="1"/>
</dbReference>
<evidence type="ECO:0000313" key="3">
    <source>
        <dbReference type="Proteomes" id="UP000441754"/>
    </source>
</evidence>
<dbReference type="OrthoDB" id="112777at2"/>
<gene>
    <name evidence="2" type="ORF">GJJ30_17010</name>
</gene>
<dbReference type="GO" id="GO:0005737">
    <property type="term" value="C:cytoplasm"/>
    <property type="evidence" value="ECO:0007669"/>
    <property type="project" value="TreeGrafter"/>
</dbReference>
<dbReference type="AlphaFoldDB" id="A0A7K0EMR5"/>
<keyword evidence="3" id="KW-1185">Reference proteome</keyword>
<dbReference type="RefSeq" id="WP_154176357.1">
    <property type="nucleotide sequence ID" value="NZ_WJXZ01000009.1"/>
</dbReference>
<dbReference type="Gene3D" id="3.40.50.720">
    <property type="entry name" value="NAD(P)-binding Rossmann-like Domain"/>
    <property type="match status" value="1"/>
</dbReference>
<protein>
    <submittedName>
        <fullName evidence="2">NAD-dependent epimerase/dehydratase family protein</fullName>
    </submittedName>
</protein>
<dbReference type="InterPro" id="IPR051783">
    <property type="entry name" value="NAD(P)-dependent_oxidoreduct"/>
</dbReference>
<accession>A0A7K0EMR5</accession>
<feature type="domain" description="NAD-dependent epimerase/dehydratase" evidence="1">
    <location>
        <begin position="4"/>
        <end position="206"/>
    </location>
</feature>
<dbReference type="Pfam" id="PF01370">
    <property type="entry name" value="Epimerase"/>
    <property type="match status" value="1"/>
</dbReference>
<dbReference type="PANTHER" id="PTHR48079">
    <property type="entry name" value="PROTEIN YEEZ"/>
    <property type="match status" value="1"/>
</dbReference>
<sequence>MQTILGSSGAIGVELAKELTNYTDRIRLVSRNPKKVNPTDELFPADLSDRDQVFKAVEGSDVVYLTVGFDYNIKVWREKWPAMMRNAIDACKKWNAKLVFFDNLYLYGPDSVGHMTEETAVRPSSKKGQIRAEIAATLMNEARQGTITALIARAADFYGPNNDKSLLVETVVKNFQKGKAANWFVRTDKVHTFTYTPDAAKATAILGNTASAYNQVWHLPTDQTRLTGRQWIELFANEMKVKPRSSVLPVWMIRLIGIFVPFMRELPEMMYQYEQDYVFDSSKFEKAFHFQPTKPAEGVKRTVETS</sequence>
<dbReference type="Proteomes" id="UP000441754">
    <property type="component" value="Unassembled WGS sequence"/>
</dbReference>
<organism evidence="2 3">
    <name type="scientific">Larkinella terrae</name>
    <dbReference type="NCBI Taxonomy" id="2025311"/>
    <lineage>
        <taxon>Bacteria</taxon>
        <taxon>Pseudomonadati</taxon>
        <taxon>Bacteroidota</taxon>
        <taxon>Cytophagia</taxon>
        <taxon>Cytophagales</taxon>
        <taxon>Spirosomataceae</taxon>
        <taxon>Larkinella</taxon>
    </lineage>
</organism>
<dbReference type="PANTHER" id="PTHR48079:SF6">
    <property type="entry name" value="NAD(P)-BINDING DOMAIN-CONTAINING PROTEIN-RELATED"/>
    <property type="match status" value="1"/>
</dbReference>
<dbReference type="InterPro" id="IPR001509">
    <property type="entry name" value="Epimerase_deHydtase"/>
</dbReference>
<reference evidence="2 3" key="1">
    <citation type="journal article" date="2018" name="Antonie Van Leeuwenhoek">
        <title>Larkinella terrae sp. nov., isolated from soil on Jeju Island, South Korea.</title>
        <authorList>
            <person name="Ten L.N."/>
            <person name="Jeon J."/>
            <person name="Park S.J."/>
            <person name="Park S."/>
            <person name="Lee S.Y."/>
            <person name="Kim M.K."/>
            <person name="Jung H.Y."/>
        </authorList>
    </citation>
    <scope>NUCLEOTIDE SEQUENCE [LARGE SCALE GENOMIC DNA]</scope>
    <source>
        <strain evidence="2 3">KCTC 52001</strain>
    </source>
</reference>
<dbReference type="InterPro" id="IPR036291">
    <property type="entry name" value="NAD(P)-bd_dom_sf"/>
</dbReference>
<dbReference type="GO" id="GO:0004029">
    <property type="term" value="F:aldehyde dehydrogenase (NAD+) activity"/>
    <property type="evidence" value="ECO:0007669"/>
    <property type="project" value="TreeGrafter"/>
</dbReference>
<dbReference type="EMBL" id="WJXZ01000009">
    <property type="protein sequence ID" value="MRS63002.1"/>
    <property type="molecule type" value="Genomic_DNA"/>
</dbReference>
<comment type="caution">
    <text evidence="2">The sequence shown here is derived from an EMBL/GenBank/DDBJ whole genome shotgun (WGS) entry which is preliminary data.</text>
</comment>
<evidence type="ECO:0000313" key="2">
    <source>
        <dbReference type="EMBL" id="MRS63002.1"/>
    </source>
</evidence>
<evidence type="ECO:0000259" key="1">
    <source>
        <dbReference type="Pfam" id="PF01370"/>
    </source>
</evidence>
<name>A0A7K0EMR5_9BACT</name>
<proteinExistence type="predicted"/>